<dbReference type="Proteomes" id="UP000734854">
    <property type="component" value="Unassembled WGS sequence"/>
</dbReference>
<keyword evidence="3" id="KW-0963">Cytoplasm</keyword>
<feature type="region of interest" description="Disordered" evidence="11">
    <location>
        <begin position="483"/>
        <end position="910"/>
    </location>
</feature>
<feature type="compositionally biased region" description="Gly residues" evidence="11">
    <location>
        <begin position="1112"/>
        <end position="1124"/>
    </location>
</feature>
<dbReference type="InterPro" id="IPR013144">
    <property type="entry name" value="CRA_dom"/>
</dbReference>
<evidence type="ECO:0000313" key="14">
    <source>
        <dbReference type="EMBL" id="KAG6479453.1"/>
    </source>
</evidence>
<dbReference type="Pfam" id="PF13445">
    <property type="entry name" value="zf-RING_UBOX"/>
    <property type="match status" value="1"/>
</dbReference>
<dbReference type="GO" id="GO:0008270">
    <property type="term" value="F:zinc ion binding"/>
    <property type="evidence" value="ECO:0007669"/>
    <property type="project" value="UniProtKB-KW"/>
</dbReference>
<dbReference type="PROSITE" id="PS00092">
    <property type="entry name" value="N6_MTASE"/>
    <property type="match status" value="1"/>
</dbReference>
<feature type="compositionally biased region" description="Basic and acidic residues" evidence="11">
    <location>
        <begin position="483"/>
        <end position="512"/>
    </location>
</feature>
<dbReference type="InterPro" id="IPR045123">
    <property type="entry name" value="METTL14-like"/>
</dbReference>
<keyword evidence="10" id="KW-0175">Coiled coil</keyword>
<evidence type="ECO:0000256" key="9">
    <source>
        <dbReference type="PROSITE-ProRule" id="PRU01215"/>
    </source>
</evidence>
<dbReference type="PROSITE" id="PS51867">
    <property type="entry name" value="ZF_RING_GID"/>
    <property type="match status" value="1"/>
</dbReference>
<feature type="compositionally biased region" description="Polar residues" evidence="11">
    <location>
        <begin position="970"/>
        <end position="983"/>
    </location>
</feature>
<dbReference type="GO" id="GO:0005634">
    <property type="term" value="C:nucleus"/>
    <property type="evidence" value="ECO:0007669"/>
    <property type="project" value="UniProtKB-SubCell"/>
</dbReference>
<dbReference type="GO" id="GO:0008168">
    <property type="term" value="F:methyltransferase activity"/>
    <property type="evidence" value="ECO:0007669"/>
    <property type="project" value="InterPro"/>
</dbReference>
<feature type="domain" description="CTLH" evidence="12">
    <location>
        <begin position="149"/>
        <end position="205"/>
    </location>
</feature>
<comment type="similarity">
    <text evidence="8">Belongs to the MT-A70-like family.</text>
</comment>
<dbReference type="Pfam" id="PF10607">
    <property type="entry name" value="CTLH"/>
    <property type="match status" value="1"/>
</dbReference>
<feature type="compositionally biased region" description="Basic residues" evidence="11">
    <location>
        <begin position="513"/>
        <end position="523"/>
    </location>
</feature>
<dbReference type="InterPro" id="IPR002052">
    <property type="entry name" value="DNA_methylase_N6_adenine_CS"/>
</dbReference>
<feature type="region of interest" description="Disordered" evidence="11">
    <location>
        <begin position="1579"/>
        <end position="1643"/>
    </location>
</feature>
<evidence type="ECO:0000313" key="15">
    <source>
        <dbReference type="Proteomes" id="UP000734854"/>
    </source>
</evidence>
<dbReference type="InterPro" id="IPR027370">
    <property type="entry name" value="Znf-RING_euk"/>
</dbReference>
<dbReference type="PROSITE" id="PS50897">
    <property type="entry name" value="CTLH"/>
    <property type="match status" value="1"/>
</dbReference>
<feature type="region of interest" description="Disordered" evidence="11">
    <location>
        <begin position="940"/>
        <end position="1147"/>
    </location>
</feature>
<feature type="zinc finger region" description="RING-Gid-type" evidence="9">
    <location>
        <begin position="328"/>
        <end position="371"/>
    </location>
</feature>
<comment type="subcellular location">
    <subcellularLocation>
        <location evidence="2">Cytoplasm</location>
    </subcellularLocation>
    <subcellularLocation>
        <location evidence="1">Nucleus</location>
    </subcellularLocation>
</comment>
<feature type="compositionally biased region" description="Polar residues" evidence="11">
    <location>
        <begin position="1596"/>
        <end position="1619"/>
    </location>
</feature>
<feature type="compositionally biased region" description="Basic and acidic residues" evidence="11">
    <location>
        <begin position="565"/>
        <end position="614"/>
    </location>
</feature>
<keyword evidence="4" id="KW-0479">Metal-binding</keyword>
<dbReference type="PANTHER" id="PTHR13107:SF0">
    <property type="entry name" value="N6-ADENOSINE-METHYLTRANSFERASE NON-CATALYTIC SUBUNIT"/>
    <property type="match status" value="1"/>
</dbReference>
<dbReference type="InterPro" id="IPR007757">
    <property type="entry name" value="MT-A70-like"/>
</dbReference>
<dbReference type="SUPFAM" id="SSF57850">
    <property type="entry name" value="RING/U-box"/>
    <property type="match status" value="1"/>
</dbReference>
<evidence type="ECO:0000259" key="12">
    <source>
        <dbReference type="PROSITE" id="PS50897"/>
    </source>
</evidence>
<dbReference type="SMART" id="SM00757">
    <property type="entry name" value="CRA"/>
    <property type="match status" value="1"/>
</dbReference>
<feature type="compositionally biased region" description="Basic and acidic residues" evidence="11">
    <location>
        <begin position="957"/>
        <end position="967"/>
    </location>
</feature>
<dbReference type="GO" id="GO:0061630">
    <property type="term" value="F:ubiquitin protein ligase activity"/>
    <property type="evidence" value="ECO:0007669"/>
    <property type="project" value="InterPro"/>
</dbReference>
<feature type="compositionally biased region" description="Low complexity" evidence="11">
    <location>
        <begin position="1586"/>
        <end position="1595"/>
    </location>
</feature>
<feature type="compositionally biased region" description="Basic and acidic residues" evidence="11">
    <location>
        <begin position="859"/>
        <end position="910"/>
    </location>
</feature>
<dbReference type="SUPFAM" id="SSF53335">
    <property type="entry name" value="S-adenosyl-L-methionine-dependent methyltransferases"/>
    <property type="match status" value="1"/>
</dbReference>
<keyword evidence="7" id="KW-0539">Nucleus</keyword>
<feature type="compositionally biased region" description="Basic and acidic residues" evidence="11">
    <location>
        <begin position="763"/>
        <end position="793"/>
    </location>
</feature>
<dbReference type="GO" id="GO:0032259">
    <property type="term" value="P:methylation"/>
    <property type="evidence" value="ECO:0007669"/>
    <property type="project" value="InterPro"/>
</dbReference>
<evidence type="ECO:0000256" key="10">
    <source>
        <dbReference type="SAM" id="Coils"/>
    </source>
</evidence>
<dbReference type="EMBL" id="JACMSC010000017">
    <property type="protein sequence ID" value="KAG6479453.1"/>
    <property type="molecule type" value="Genomic_DNA"/>
</dbReference>
<reference evidence="14 15" key="1">
    <citation type="submission" date="2020-08" db="EMBL/GenBank/DDBJ databases">
        <title>Plant Genome Project.</title>
        <authorList>
            <person name="Zhang R.-G."/>
        </authorList>
    </citation>
    <scope>NUCLEOTIDE SEQUENCE [LARGE SCALE GENOMIC DNA]</scope>
    <source>
        <tissue evidence="14">Rhizome</tissue>
    </source>
</reference>
<name>A0A8J5F625_ZINOF</name>
<feature type="compositionally biased region" description="Polar residues" evidence="11">
    <location>
        <begin position="1086"/>
        <end position="1102"/>
    </location>
</feature>
<dbReference type="GO" id="GO:0005737">
    <property type="term" value="C:cytoplasm"/>
    <property type="evidence" value="ECO:0007669"/>
    <property type="project" value="UniProtKB-SubCell"/>
</dbReference>
<feature type="region of interest" description="Disordered" evidence="11">
    <location>
        <begin position="1239"/>
        <end position="1289"/>
    </location>
</feature>
<evidence type="ECO:0000256" key="8">
    <source>
        <dbReference type="PROSITE-ProRule" id="PRU00489"/>
    </source>
</evidence>
<feature type="compositionally biased region" description="Basic and acidic residues" evidence="11">
    <location>
        <begin position="621"/>
        <end position="636"/>
    </location>
</feature>
<keyword evidence="5 9" id="KW-0863">Zinc-finger</keyword>
<dbReference type="PROSITE" id="PS51592">
    <property type="entry name" value="SAM_MTA70L_2"/>
    <property type="match status" value="1"/>
</dbReference>
<dbReference type="InterPro" id="IPR037683">
    <property type="entry name" value="Rmd5_dRing"/>
</dbReference>
<dbReference type="GO" id="GO:0003729">
    <property type="term" value="F:mRNA binding"/>
    <property type="evidence" value="ECO:0007669"/>
    <property type="project" value="TreeGrafter"/>
</dbReference>
<keyword evidence="15" id="KW-1185">Reference proteome</keyword>
<feature type="compositionally biased region" description="Basic and acidic residues" evidence="11">
    <location>
        <begin position="534"/>
        <end position="549"/>
    </location>
</feature>
<evidence type="ECO:0000256" key="3">
    <source>
        <dbReference type="ARBA" id="ARBA00022490"/>
    </source>
</evidence>
<feature type="compositionally biased region" description="Polar residues" evidence="11">
    <location>
        <begin position="1054"/>
        <end position="1079"/>
    </location>
</feature>
<dbReference type="Pfam" id="PF05063">
    <property type="entry name" value="MT-A70"/>
    <property type="match status" value="1"/>
</dbReference>
<dbReference type="Gene3D" id="3.30.40.10">
    <property type="entry name" value="Zinc/RING finger domain, C3HC4 (zinc finger)"/>
    <property type="match status" value="1"/>
</dbReference>
<dbReference type="InterPro" id="IPR006594">
    <property type="entry name" value="LisH"/>
</dbReference>
<feature type="compositionally biased region" description="Basic and acidic residues" evidence="11">
    <location>
        <begin position="643"/>
        <end position="757"/>
    </location>
</feature>
<feature type="coiled-coil region" evidence="10">
    <location>
        <begin position="21"/>
        <end position="48"/>
    </location>
</feature>
<evidence type="ECO:0000256" key="5">
    <source>
        <dbReference type="ARBA" id="ARBA00022771"/>
    </source>
</evidence>
<dbReference type="CDD" id="cd16652">
    <property type="entry name" value="dRING_Rmd5p-like"/>
    <property type="match status" value="1"/>
</dbReference>
<evidence type="ECO:0000256" key="2">
    <source>
        <dbReference type="ARBA" id="ARBA00004496"/>
    </source>
</evidence>
<evidence type="ECO:0000256" key="1">
    <source>
        <dbReference type="ARBA" id="ARBA00004123"/>
    </source>
</evidence>
<evidence type="ECO:0000256" key="7">
    <source>
        <dbReference type="ARBA" id="ARBA00023242"/>
    </source>
</evidence>
<keyword evidence="6" id="KW-0862">Zinc</keyword>
<feature type="domain" description="RING-Gid-type" evidence="13">
    <location>
        <begin position="328"/>
        <end position="371"/>
    </location>
</feature>
<dbReference type="PANTHER" id="PTHR13107">
    <property type="entry name" value="N6-ADENOSINE-METHYLTRANSFERASE NON-CATALYTIC SUBUNIT"/>
    <property type="match status" value="1"/>
</dbReference>
<evidence type="ECO:0000256" key="4">
    <source>
        <dbReference type="ARBA" id="ARBA00022723"/>
    </source>
</evidence>
<gene>
    <name evidence="14" type="ORF">ZIOFF_062919</name>
</gene>
<dbReference type="InterPro" id="IPR024964">
    <property type="entry name" value="CTLH/CRA"/>
</dbReference>
<dbReference type="FunFam" id="3.30.40.10:FF:000143">
    <property type="entry name" value="Regulator of gluconeogenesis Rmd5"/>
    <property type="match status" value="1"/>
</dbReference>
<feature type="compositionally biased region" description="Basic and acidic residues" evidence="11">
    <location>
        <begin position="813"/>
        <end position="850"/>
    </location>
</feature>
<dbReference type="PROSITE" id="PS51143">
    <property type="entry name" value="MT_A70"/>
    <property type="match status" value="1"/>
</dbReference>
<evidence type="ECO:0000259" key="13">
    <source>
        <dbReference type="PROSITE" id="PS51867"/>
    </source>
</evidence>
<organism evidence="14 15">
    <name type="scientific">Zingiber officinale</name>
    <name type="common">Ginger</name>
    <name type="synonym">Amomum zingiber</name>
    <dbReference type="NCBI Taxonomy" id="94328"/>
    <lineage>
        <taxon>Eukaryota</taxon>
        <taxon>Viridiplantae</taxon>
        <taxon>Streptophyta</taxon>
        <taxon>Embryophyta</taxon>
        <taxon>Tracheophyta</taxon>
        <taxon>Spermatophyta</taxon>
        <taxon>Magnoliopsida</taxon>
        <taxon>Liliopsida</taxon>
        <taxon>Zingiberales</taxon>
        <taxon>Zingiberaceae</taxon>
        <taxon>Zingiber</taxon>
    </lineage>
</organism>
<protein>
    <submittedName>
        <fullName evidence="14">Uncharacterized protein</fullName>
    </submittedName>
</protein>
<proteinExistence type="inferred from homology"/>
<dbReference type="SMART" id="SM00668">
    <property type="entry name" value="CTLH"/>
    <property type="match status" value="1"/>
</dbReference>
<dbReference type="InterPro" id="IPR044063">
    <property type="entry name" value="ZF_RING_GID"/>
</dbReference>
<dbReference type="InterPro" id="IPR029063">
    <property type="entry name" value="SAM-dependent_MTases_sf"/>
</dbReference>
<comment type="caution">
    <text evidence="14">The sequence shown here is derived from an EMBL/GenBank/DDBJ whole genome shotgun (WGS) entry which is preliminary data.</text>
</comment>
<dbReference type="InterPro" id="IPR006595">
    <property type="entry name" value="CTLH_C"/>
</dbReference>
<dbReference type="GO" id="GO:0036396">
    <property type="term" value="C:RNA N6-methyladenosine methyltransferase complex"/>
    <property type="evidence" value="ECO:0007669"/>
    <property type="project" value="UniProtKB-ARBA"/>
</dbReference>
<evidence type="ECO:0000256" key="6">
    <source>
        <dbReference type="ARBA" id="ARBA00022833"/>
    </source>
</evidence>
<accession>A0A8J5F625</accession>
<dbReference type="InterPro" id="IPR013083">
    <property type="entry name" value="Znf_RING/FYVE/PHD"/>
</dbReference>
<sequence length="1685" mass="189529">MELDIIQDAFDRVSKKQKLSSSKTQELINQIEQEIEQAIMKMQSIENATSYSDPKQILADLKSKLNEIAPVNQLEALQKDLNAALGKFVKVVEKSFNPDISKAYRNVNFDLHIINQIIASHFYRQGLFDLGDCFISEANEPEASALKTPFLEMYGILEAMKCRNLEPALNWASSHSEWLMQNGSNLELKLHQLQFVEILQNDCVQNALHYVRKHLAPNASAHKVEIPKLMGCLLWSGKLHKSPYADLLSPNHWEKLTDEFMQQFCSHVGQSYQSPFSVAIAAGVQGLPTLLKLESVMSVKKQEWQAMKQLPVPIDLGKEFQFHSIFVCPVLREQGSDENPPMLMPCGHVLSKQSIVKLSKSSTRAFKCPYCPLEASVAQSVLSNISEIETWNFYLWLNANVYPIVSEPGCHHYPVLLVVGLLEELDRFSPESTTIGFEKGLLGASSLAFLSAFFVTSKTCLQQVSICESFAIVPVRWQMEGSESNRIRSKRDVEENVEVRSKEDYDDREGTDKKKHKSSKSRKHADAEEVDEQDSGRRKASDDRNESKKRSGASSGIGSGDEDDYSVRKEPRLKIPRKDADERIDRRPSDSYRDREPDSSRKRRDDGYEWDPSRKPSSKASAHDNSDNKSRNKAESSYDDENEKLHERDSRYPERKDSDKEKKDQVQNEHERNTYRRRWDEVEVVTKRADEGSHTDRSDSRLRKASDSNKHDLQVDIETDFRNDSGEGKSKVLDSSGDKGSRSSNRDDRKDGSERGRNWNRLEVQDEENRMTDGPHESRSNAVRDDRQIKVSDRATGPTEDVEQGSHRYSSKQHSEKGDKQRQERDFDHGNRDEVVTWEKATNMDEDNHSQMRGTSTRNADRYRQSRSPERTGRHYREYEEHDRGFSDSDNEKSISIKGSLTDRNREREVFKDHWKRIQGRQEPIDGDDFGQVKEWEIHSHEQERFGSENIQIRSGYRKDNRTRSEGARGSSTFSNRNENSDSIEIRPNRNLDFGKDDSLSTFPGRKAEVGSQQDFASGGSDEEWGYLAEDKGKTASAYGDDSQERFLDDGSPVEQSSGRNSFDSQTGKGWNHKASMNISRAGAGHSSSDNIQSYGNSQVTGPFNRGLQQGPKGGKSARGGRGRLNGRDSQRVGPPSSMMGPPFAPLGMPPGPMQPIGPNMTAPPPIGPGVIIPPFPSPLVWPGARGVDMNMLAPPPNLPHIPSLGPARPRFPPNMGIGPGHSMYFNQAGTVRGIPPNISAPGFNTAGPASHDMQHDKAPGGWAPPRTSGPSGKAPSRGEQNDYSQNFVDTGMRPQNFIRELELTSVVEDYPKLRELIQRKDEIVAKSASTPMYYKCDLRDHVLSPEFFGTKFDVILVDPPWEEYVHRAPGITDHLEYWTFEQIRDLKIEAIADTPSFIFLWVGDGVGLEQGRQCLKKWGFRRCEDICWVKTNKKNATPGLRHDSHTLFQHSKEHCLMGIKGTVRRSTDGHIIHANIDTDVIIAEAPSDAGSTKKPDDMYRIIEHFALGRRRLELFGEDHNIRSGWLTVGKGLSSSNFNAETYVRNFNDKDGKVWQGGGGRNPPPDAPHLVLTTPEIESLRPKSPPQKNQQQSAPIVSSGNRRPSGNSPQNPMNPSFHGTMNADLPGSEPATPAPWSSSPMVGFRGPDGELMGMDGYDGYGFNASFPQPFGDHIDIDPRRSINFL</sequence>
<dbReference type="PROSITE" id="PS50896">
    <property type="entry name" value="LISH"/>
    <property type="match status" value="1"/>
</dbReference>
<feature type="compositionally biased region" description="Basic and acidic residues" evidence="11">
    <location>
        <begin position="984"/>
        <end position="999"/>
    </location>
</feature>
<evidence type="ECO:0000256" key="11">
    <source>
        <dbReference type="SAM" id="MobiDB-lite"/>
    </source>
</evidence>